<dbReference type="RefSeq" id="WP_130022238.1">
    <property type="nucleotide sequence ID" value="NZ_SEWF01000023.1"/>
</dbReference>
<keyword evidence="1" id="KW-0812">Transmembrane</keyword>
<protein>
    <submittedName>
        <fullName evidence="2">DUF4281 domain-containing protein</fullName>
    </submittedName>
</protein>
<keyword evidence="1" id="KW-0472">Membrane</keyword>
<evidence type="ECO:0000313" key="2">
    <source>
        <dbReference type="EMBL" id="RYU94633.1"/>
    </source>
</evidence>
<dbReference type="OrthoDB" id="345237at2"/>
<comment type="caution">
    <text evidence="2">The sequence shown here is derived from an EMBL/GenBank/DDBJ whole genome shotgun (WGS) entry which is preliminary data.</text>
</comment>
<organism evidence="2 3">
    <name type="scientific">Emticicia agri</name>
    <dbReference type="NCBI Taxonomy" id="2492393"/>
    <lineage>
        <taxon>Bacteria</taxon>
        <taxon>Pseudomonadati</taxon>
        <taxon>Bacteroidota</taxon>
        <taxon>Cytophagia</taxon>
        <taxon>Cytophagales</taxon>
        <taxon>Leadbetterellaceae</taxon>
        <taxon>Emticicia</taxon>
    </lineage>
</organism>
<feature type="transmembrane region" description="Helical" evidence="1">
    <location>
        <begin position="78"/>
        <end position="98"/>
    </location>
</feature>
<dbReference type="PANTHER" id="PTHR34543:SF1">
    <property type="entry name" value="PROTEIN ABA DEFICIENT 4, CHLOROPLASTIC"/>
    <property type="match status" value="1"/>
</dbReference>
<evidence type="ECO:0000256" key="1">
    <source>
        <dbReference type="SAM" id="Phobius"/>
    </source>
</evidence>
<gene>
    <name evidence="2" type="ORF">EWM59_15995</name>
</gene>
<dbReference type="Proteomes" id="UP000293162">
    <property type="component" value="Unassembled WGS sequence"/>
</dbReference>
<reference evidence="2 3" key="1">
    <citation type="submission" date="2019-02" db="EMBL/GenBank/DDBJ databases">
        <title>Bacterial novel species Emticicia sp. 17J42-9 isolated from soil.</title>
        <authorList>
            <person name="Jung H.-Y."/>
        </authorList>
    </citation>
    <scope>NUCLEOTIDE SEQUENCE [LARGE SCALE GENOMIC DNA]</scope>
    <source>
        <strain evidence="2 3">17J42-9</strain>
    </source>
</reference>
<dbReference type="PANTHER" id="PTHR34543">
    <property type="entry name" value="PROTEIN ABA DEFICIENT 4, CHLOROPLASTIC"/>
    <property type="match status" value="1"/>
</dbReference>
<name>A0A4Q5LYM8_9BACT</name>
<feature type="transmembrane region" description="Helical" evidence="1">
    <location>
        <begin position="38"/>
        <end position="58"/>
    </location>
</feature>
<accession>A0A4Q5LYM8</accession>
<sequence length="141" mass="15903">MNPETVFSIVNALVMPQWLLMIFAPYWRWTQKLADSYLIPVLLAVTYAFYVITSLGNLDFMSFSTLAGIKNMFSEEQSVLVGWIHYLCFDLVAGTYIYKDSLSKGINRIGVGVCLFFCLMLGPVGFLLYWIIGKTAGTRAT</sequence>
<proteinExistence type="predicted"/>
<dbReference type="AlphaFoldDB" id="A0A4Q5LYM8"/>
<dbReference type="InterPro" id="IPR025461">
    <property type="entry name" value="ABA4-like"/>
</dbReference>
<feature type="transmembrane region" description="Helical" evidence="1">
    <location>
        <begin position="110"/>
        <end position="132"/>
    </location>
</feature>
<evidence type="ECO:0000313" key="3">
    <source>
        <dbReference type="Proteomes" id="UP000293162"/>
    </source>
</evidence>
<keyword evidence="3" id="KW-1185">Reference proteome</keyword>
<dbReference type="Pfam" id="PF14108">
    <property type="entry name" value="ABA4-like"/>
    <property type="match status" value="1"/>
</dbReference>
<keyword evidence="1" id="KW-1133">Transmembrane helix</keyword>
<dbReference type="EMBL" id="SEWF01000023">
    <property type="protein sequence ID" value="RYU94633.1"/>
    <property type="molecule type" value="Genomic_DNA"/>
</dbReference>
<feature type="transmembrane region" description="Helical" evidence="1">
    <location>
        <begin position="6"/>
        <end position="26"/>
    </location>
</feature>